<dbReference type="Pfam" id="PF01381">
    <property type="entry name" value="HTH_3"/>
    <property type="match status" value="1"/>
</dbReference>
<dbReference type="PANTHER" id="PTHR43236:SF2">
    <property type="entry name" value="BLL0069 PROTEIN"/>
    <property type="match status" value="1"/>
</dbReference>
<accession>A0A7V7Y4M4</accession>
<sequence>MKQKQYAKVIREKRKALGWTQKELAKKIFSTQQAVARWENSVTEPNLDSLTALSRALGTPVSHFLDNVDIDYEEEFLALYRSLSTEDAIRTIDYMKLLKRQENERNQAIERLKNK</sequence>
<name>A0A7V7Y4M4_ENTFC</name>
<dbReference type="Gene3D" id="1.10.260.40">
    <property type="entry name" value="lambda repressor-like DNA-binding domains"/>
    <property type="match status" value="1"/>
</dbReference>
<dbReference type="SMART" id="SM00530">
    <property type="entry name" value="HTH_XRE"/>
    <property type="match status" value="1"/>
</dbReference>
<dbReference type="PANTHER" id="PTHR43236">
    <property type="entry name" value="ANTITOXIN HIGA1"/>
    <property type="match status" value="1"/>
</dbReference>
<evidence type="ECO:0000313" key="2">
    <source>
        <dbReference type="EMBL" id="KAB7577079.1"/>
    </source>
</evidence>
<dbReference type="Proteomes" id="UP000469871">
    <property type="component" value="Unassembled WGS sequence"/>
</dbReference>
<dbReference type="CDD" id="cd00093">
    <property type="entry name" value="HTH_XRE"/>
    <property type="match status" value="1"/>
</dbReference>
<protein>
    <submittedName>
        <fullName evidence="2">Helix-turn-helix transcriptional regulator</fullName>
    </submittedName>
</protein>
<proteinExistence type="predicted"/>
<dbReference type="InterPro" id="IPR052345">
    <property type="entry name" value="Rad_response_metalloprotease"/>
</dbReference>
<dbReference type="PROSITE" id="PS50943">
    <property type="entry name" value="HTH_CROC1"/>
    <property type="match status" value="1"/>
</dbReference>
<feature type="domain" description="HTH cro/C1-type" evidence="1">
    <location>
        <begin position="10"/>
        <end position="64"/>
    </location>
</feature>
<dbReference type="GO" id="GO:0003677">
    <property type="term" value="F:DNA binding"/>
    <property type="evidence" value="ECO:0007669"/>
    <property type="project" value="InterPro"/>
</dbReference>
<dbReference type="InterPro" id="IPR001387">
    <property type="entry name" value="Cro/C1-type_HTH"/>
</dbReference>
<gene>
    <name evidence="2" type="ORF">GBM73_07005</name>
</gene>
<evidence type="ECO:0000259" key="1">
    <source>
        <dbReference type="PROSITE" id="PS50943"/>
    </source>
</evidence>
<dbReference type="InterPro" id="IPR010982">
    <property type="entry name" value="Lambda_DNA-bd_dom_sf"/>
</dbReference>
<dbReference type="AlphaFoldDB" id="A0A7V7Y4M4"/>
<dbReference type="EMBL" id="WEFP01000001">
    <property type="protein sequence ID" value="KAB7577079.1"/>
    <property type="molecule type" value="Genomic_DNA"/>
</dbReference>
<comment type="caution">
    <text evidence="2">The sequence shown here is derived from an EMBL/GenBank/DDBJ whole genome shotgun (WGS) entry which is preliminary data.</text>
</comment>
<dbReference type="SUPFAM" id="SSF47413">
    <property type="entry name" value="lambda repressor-like DNA-binding domains"/>
    <property type="match status" value="1"/>
</dbReference>
<organism evidence="2 3">
    <name type="scientific">Enterococcus faecium</name>
    <name type="common">Streptococcus faecium</name>
    <dbReference type="NCBI Taxonomy" id="1352"/>
    <lineage>
        <taxon>Bacteria</taxon>
        <taxon>Bacillati</taxon>
        <taxon>Bacillota</taxon>
        <taxon>Bacilli</taxon>
        <taxon>Lactobacillales</taxon>
        <taxon>Enterococcaceae</taxon>
        <taxon>Enterococcus</taxon>
    </lineage>
</organism>
<reference evidence="2 3" key="1">
    <citation type="submission" date="2019-10" db="EMBL/GenBank/DDBJ databases">
        <title>Evolutionary dynamics of vancomycin-resistant Enterococcus faecium during gastrointestinal tract colonization and bloodstream infection in immunocompromised pediatric patients.</title>
        <authorList>
            <person name="Chilambi G.S."/>
            <person name="Nordstrom H.R."/>
            <person name="Evans D.R."/>
            <person name="Ferrolino J."/>
            <person name="Hayden R.T."/>
            <person name="Maron G.M."/>
            <person name="Vo A.N."/>
            <person name="Gilmore M.S."/>
            <person name="Wolf J."/>
            <person name="Rosch J.W."/>
            <person name="Van Tyne D."/>
        </authorList>
    </citation>
    <scope>NUCLEOTIDE SEQUENCE [LARGE SCALE GENOMIC DNA]</scope>
    <source>
        <strain evidence="2 3">VRECG27</strain>
    </source>
</reference>
<dbReference type="RefSeq" id="WP_152137389.1">
    <property type="nucleotide sequence ID" value="NZ_JAVGYD010000003.1"/>
</dbReference>
<evidence type="ECO:0000313" key="3">
    <source>
        <dbReference type="Proteomes" id="UP000469871"/>
    </source>
</evidence>